<evidence type="ECO:0000313" key="1">
    <source>
        <dbReference type="EMBL" id="AKN76053.1"/>
    </source>
</evidence>
<organism evidence="1 2">
    <name type="scientific">Corynebacterium ulcerans FRC58</name>
    <dbReference type="NCBI Taxonomy" id="1408268"/>
    <lineage>
        <taxon>Bacteria</taxon>
        <taxon>Bacillati</taxon>
        <taxon>Actinomycetota</taxon>
        <taxon>Actinomycetes</taxon>
        <taxon>Mycobacteriales</taxon>
        <taxon>Corynebacteriaceae</taxon>
        <taxon>Corynebacterium</taxon>
    </lineage>
</organism>
<sequence length="89" mass="9975">MGYAMCQDFAWRLSRELPQGRNAARVSGLWRVCGVPFLYLQPLPLKQHLLDEARAAKVRALQRQSVHVALKAPQTSSLACAESRGERGR</sequence>
<evidence type="ECO:0000313" key="2">
    <source>
        <dbReference type="Proteomes" id="UP000036185"/>
    </source>
</evidence>
<protein>
    <submittedName>
        <fullName evidence="1">Uncharacterized protein</fullName>
    </submittedName>
</protein>
<reference evidence="1 2" key="1">
    <citation type="journal article" date="2014" name="Int. J. Syst. Evol. Microbiol.">
        <title>Draft Genome Sequence of Corynebacterium ulcerans FRC58, Isolated from the Bronchitic Aspiration of a Patient in France.</title>
        <authorList>
            <person name="Silva Ado S."/>
            <person name="Barauna R.A."/>
            <person name="de Sa P.C."/>
            <person name="das Gracas D.A."/>
            <person name="Carneiro A.R."/>
            <person name="Thouvenin M."/>
            <person name="Azevedo V."/>
            <person name="Badell E."/>
            <person name="Guiso N."/>
            <person name="da Silva A.L."/>
            <person name="Ramos R.T."/>
        </authorList>
    </citation>
    <scope>NUCLEOTIDE SEQUENCE [LARGE SCALE GENOMIC DNA]</scope>
    <source>
        <strain evidence="1 2">FRC58</strain>
    </source>
</reference>
<dbReference type="EMBL" id="CP011913">
    <property type="protein sequence ID" value="AKN76053.1"/>
    <property type="molecule type" value="Genomic_DNA"/>
</dbReference>
<proteinExistence type="predicted"/>
<gene>
    <name evidence="1" type="ORF">CulFRC58_0199</name>
</gene>
<accession>A0ABM5TY47</accession>
<dbReference type="Proteomes" id="UP000036185">
    <property type="component" value="Chromosome"/>
</dbReference>
<keyword evidence="2" id="KW-1185">Reference proteome</keyword>
<name>A0ABM5TY47_CORUL</name>